<evidence type="ECO:0000313" key="2">
    <source>
        <dbReference type="Proteomes" id="UP000321250"/>
    </source>
</evidence>
<evidence type="ECO:0000313" key="1">
    <source>
        <dbReference type="EMBL" id="TXC69606.1"/>
    </source>
</evidence>
<organism evidence="1 2">
    <name type="scientific">Sphingomonas ginsenosidivorax</name>
    <dbReference type="NCBI Taxonomy" id="862135"/>
    <lineage>
        <taxon>Bacteria</taxon>
        <taxon>Pseudomonadati</taxon>
        <taxon>Pseudomonadota</taxon>
        <taxon>Alphaproteobacteria</taxon>
        <taxon>Sphingomonadales</taxon>
        <taxon>Sphingomonadaceae</taxon>
        <taxon>Sphingomonas</taxon>
    </lineage>
</organism>
<reference evidence="1 2" key="1">
    <citation type="journal article" date="2013" name="Antonie Van Leeuwenhoek">
        <title>Sphingomonas ginsenosidivorax sp. nov., with the ability to transform ginsenosides.</title>
        <authorList>
            <person name="Jin X.F."/>
            <person name="Kim J.K."/>
            <person name="Liu Q.M."/>
            <person name="Kang M.S."/>
            <person name="He D."/>
            <person name="Jin F.X."/>
            <person name="Kim S.C."/>
            <person name="Im W.T."/>
        </authorList>
    </citation>
    <scope>NUCLEOTIDE SEQUENCE [LARGE SCALE GENOMIC DNA]</scope>
    <source>
        <strain evidence="1 2">KHI67</strain>
    </source>
</reference>
<dbReference type="AlphaFoldDB" id="A0A5C6UBW4"/>
<proteinExistence type="predicted"/>
<dbReference type="EMBL" id="VOQR01000001">
    <property type="protein sequence ID" value="TXC69606.1"/>
    <property type="molecule type" value="Genomic_DNA"/>
</dbReference>
<keyword evidence="2" id="KW-1185">Reference proteome</keyword>
<sequence>MTGDTRGPAQITRRGDEFFRTARPMCDSNAYYLKIGQTDWHGPFPFEGEWAREIHHVADRGKRSAAKLALTGVHFHIRIVGAFIRTRRLADKPSHKKLADWAQLLVGQSMMLNPYPTPADVELGRTRVAYMRHNKCGTFRCWTDDADGALWVERLTAPP</sequence>
<accession>A0A5C6UBW4</accession>
<name>A0A5C6UBW4_9SPHN</name>
<gene>
    <name evidence="1" type="ORF">FSB78_00490</name>
</gene>
<protein>
    <submittedName>
        <fullName evidence="1">Uncharacterized protein</fullName>
    </submittedName>
</protein>
<dbReference type="Proteomes" id="UP000321250">
    <property type="component" value="Unassembled WGS sequence"/>
</dbReference>
<dbReference type="RefSeq" id="WP_147079017.1">
    <property type="nucleotide sequence ID" value="NZ_VOQR01000001.1"/>
</dbReference>
<comment type="caution">
    <text evidence="1">The sequence shown here is derived from an EMBL/GenBank/DDBJ whole genome shotgun (WGS) entry which is preliminary data.</text>
</comment>